<sequence length="194" mass="22057">MDLNSYSQSEFPQSLLLHLYDELTESQPIVSLKDYENFLVRWGMEPKQAQLCCSRIRNEHGGHISREDLCEGLNFSPEQPTGLHEVEILCRDMPNKKSESIQMIVLNAIKNSASRKDLVTQIKQKVEKVYGPQWNVFVANGGYWSICTHKPGGNLVFVYRGIVYGVYQTPEHDDKRDAARRASRSASIAITSSH</sequence>
<dbReference type="GO" id="GO:0007017">
    <property type="term" value="P:microtubule-based process"/>
    <property type="evidence" value="ECO:0007669"/>
    <property type="project" value="InterPro"/>
</dbReference>
<name>A0A5K3EQR7_MESCO</name>
<dbReference type="CDD" id="cd21454">
    <property type="entry name" value="DLC-like_TAL"/>
    <property type="match status" value="1"/>
</dbReference>
<dbReference type="Pfam" id="PF01221">
    <property type="entry name" value="Dynein_light"/>
    <property type="match status" value="1"/>
</dbReference>
<evidence type="ECO:0000313" key="1">
    <source>
        <dbReference type="WBParaSite" id="MCU_001995-RA"/>
    </source>
</evidence>
<organism evidence="1">
    <name type="scientific">Mesocestoides corti</name>
    <name type="common">Flatworm</name>
    <dbReference type="NCBI Taxonomy" id="53468"/>
    <lineage>
        <taxon>Eukaryota</taxon>
        <taxon>Metazoa</taxon>
        <taxon>Spiralia</taxon>
        <taxon>Lophotrochozoa</taxon>
        <taxon>Platyhelminthes</taxon>
        <taxon>Cestoda</taxon>
        <taxon>Eucestoda</taxon>
        <taxon>Cyclophyllidea</taxon>
        <taxon>Mesocestoididae</taxon>
        <taxon>Mesocestoides</taxon>
    </lineage>
</organism>
<protein>
    <submittedName>
        <fullName evidence="1">Dynein light chain</fullName>
    </submittedName>
</protein>
<dbReference type="AlphaFoldDB" id="A0A5K3EQR7"/>
<dbReference type="SUPFAM" id="SSF54648">
    <property type="entry name" value="DLC"/>
    <property type="match status" value="1"/>
</dbReference>
<dbReference type="WBParaSite" id="MCU_001995-RA">
    <property type="protein sequence ID" value="MCU_001995-RA"/>
    <property type="gene ID" value="MCU_001995"/>
</dbReference>
<dbReference type="Gene3D" id="3.30.740.10">
    <property type="entry name" value="Protein Inhibitor Of Neuronal Nitric Oxide Synthase"/>
    <property type="match status" value="1"/>
</dbReference>
<reference evidence="1" key="1">
    <citation type="submission" date="2019-11" db="UniProtKB">
        <authorList>
            <consortium name="WormBaseParasite"/>
        </authorList>
    </citation>
    <scope>IDENTIFICATION</scope>
</reference>
<proteinExistence type="predicted"/>
<dbReference type="GO" id="GO:0030286">
    <property type="term" value="C:dynein complex"/>
    <property type="evidence" value="ECO:0007669"/>
    <property type="project" value="InterPro"/>
</dbReference>
<dbReference type="SMART" id="SM01375">
    <property type="entry name" value="Dynein_light"/>
    <property type="match status" value="1"/>
</dbReference>
<accession>A0A5K3EQR7</accession>
<dbReference type="InterPro" id="IPR001372">
    <property type="entry name" value="Dynein_light_chain_typ-1/2"/>
</dbReference>
<dbReference type="InterPro" id="IPR037177">
    <property type="entry name" value="DLC_sf"/>
</dbReference>